<sequence length="103" mass="10843">MTRALLIVAALAILATSFISLTLCGILAAVAALAVVAVGLYRYVRTDDDCGYATTPFGQHVNVVNVAPPIVINRIVRTPAVALAVIEGGKRPVWDTEIWGAPE</sequence>
<dbReference type="EMBL" id="JAUHTC010000091">
    <property type="protein sequence ID" value="MDN4521396.1"/>
    <property type="molecule type" value="Genomic_DNA"/>
</dbReference>
<proteinExistence type="predicted"/>
<accession>A0ABT8HKV6</accession>
<gene>
    <name evidence="1" type="ORF">QYF68_26760</name>
</gene>
<evidence type="ECO:0000313" key="1">
    <source>
        <dbReference type="EMBL" id="MDN4521396.1"/>
    </source>
</evidence>
<evidence type="ECO:0000313" key="2">
    <source>
        <dbReference type="Proteomes" id="UP001172687"/>
    </source>
</evidence>
<protein>
    <recommendedName>
        <fullName evidence="3">DUF3093 domain-containing protein</fullName>
    </recommendedName>
</protein>
<name>A0ABT8HKV6_MYCAO</name>
<keyword evidence="2" id="KW-1185">Reference proteome</keyword>
<comment type="caution">
    <text evidence="1">The sequence shown here is derived from an EMBL/GenBank/DDBJ whole genome shotgun (WGS) entry which is preliminary data.</text>
</comment>
<organism evidence="1 2">
    <name type="scientific">Mycolicibacterium austroafricanum</name>
    <name type="common">Mycobacterium austroafricanum</name>
    <dbReference type="NCBI Taxonomy" id="39687"/>
    <lineage>
        <taxon>Bacteria</taxon>
        <taxon>Bacillati</taxon>
        <taxon>Actinomycetota</taxon>
        <taxon>Actinomycetes</taxon>
        <taxon>Mycobacteriales</taxon>
        <taxon>Mycobacteriaceae</taxon>
        <taxon>Mycolicibacterium</taxon>
    </lineage>
</organism>
<dbReference type="RefSeq" id="WP_301161791.1">
    <property type="nucleotide sequence ID" value="NZ_JAUHTC010000091.1"/>
</dbReference>
<reference evidence="1" key="1">
    <citation type="submission" date="2023-07" db="EMBL/GenBank/DDBJ databases">
        <title>Degradation of tert-butanol by M. austroafricanum TBA100.</title>
        <authorList>
            <person name="Helbich S."/>
            <person name="Vainshtein Y."/>
        </authorList>
    </citation>
    <scope>NUCLEOTIDE SEQUENCE</scope>
    <source>
        <strain evidence="1">TBA100</strain>
    </source>
</reference>
<evidence type="ECO:0008006" key="3">
    <source>
        <dbReference type="Google" id="ProtNLM"/>
    </source>
</evidence>
<dbReference type="Proteomes" id="UP001172687">
    <property type="component" value="Unassembled WGS sequence"/>
</dbReference>